<dbReference type="ExpressionAtlas" id="K7UUD9">
    <property type="expression patterns" value="baseline and differential"/>
</dbReference>
<keyword evidence="2" id="KW-0677">Repeat</keyword>
<keyword evidence="3 6" id="KW-0106">Calcium</keyword>
<protein>
    <submittedName>
        <fullName evidence="7">Annexin</fullName>
    </submittedName>
</protein>
<dbReference type="GO" id="GO:0005509">
    <property type="term" value="F:calcium ion binding"/>
    <property type="evidence" value="ECO:0007669"/>
    <property type="project" value="InterPro"/>
</dbReference>
<dbReference type="GO" id="GO:0006950">
    <property type="term" value="P:response to stress"/>
    <property type="evidence" value="ECO:0007669"/>
    <property type="project" value="UniProtKB-ARBA"/>
</dbReference>
<dbReference type="PRINTS" id="PR01814">
    <property type="entry name" value="ANNEXINPLANT"/>
</dbReference>
<dbReference type="InterPro" id="IPR001464">
    <property type="entry name" value="Annexin"/>
</dbReference>
<dbReference type="FunFam" id="1.10.220.10:FF:000009">
    <property type="entry name" value="Annexin"/>
    <property type="match status" value="1"/>
</dbReference>
<evidence type="ECO:0000256" key="6">
    <source>
        <dbReference type="PIRSR" id="PIRSR609118-1"/>
    </source>
</evidence>
<dbReference type="PRINTS" id="PR00196">
    <property type="entry name" value="ANNEXIN"/>
</dbReference>
<evidence type="ECO:0000313" key="7">
    <source>
        <dbReference type="EMBL" id="ALH43520.1"/>
    </source>
</evidence>
<dbReference type="InterPro" id="IPR018502">
    <property type="entry name" value="Annexin_repeat"/>
</dbReference>
<dbReference type="SUPFAM" id="SSF47874">
    <property type="entry name" value="Annexin"/>
    <property type="match status" value="1"/>
</dbReference>
<dbReference type="Gene3D" id="1.10.220.10">
    <property type="entry name" value="Annexin"/>
    <property type="match status" value="4"/>
</dbReference>
<proteinExistence type="evidence at transcript level"/>
<dbReference type="PROSITE" id="PS51897">
    <property type="entry name" value="ANNEXIN_2"/>
    <property type="match status" value="4"/>
</dbReference>
<dbReference type="Pfam" id="PF00191">
    <property type="entry name" value="Annexin"/>
    <property type="match status" value="3"/>
</dbReference>
<evidence type="ECO:0000256" key="2">
    <source>
        <dbReference type="ARBA" id="ARBA00022737"/>
    </source>
</evidence>
<dbReference type="InterPro" id="IPR037104">
    <property type="entry name" value="Annexin_sf"/>
</dbReference>
<organism evidence="7">
    <name type="scientific">Zea mays</name>
    <name type="common">Maize</name>
    <dbReference type="NCBI Taxonomy" id="4577"/>
    <lineage>
        <taxon>Eukaryota</taxon>
        <taxon>Viridiplantae</taxon>
        <taxon>Streptophyta</taxon>
        <taxon>Embryophyta</taxon>
        <taxon>Tracheophyta</taxon>
        <taxon>Spermatophyta</taxon>
        <taxon>Magnoliopsida</taxon>
        <taxon>Liliopsida</taxon>
        <taxon>Poales</taxon>
        <taxon>Poaceae</taxon>
        <taxon>PACMAD clade</taxon>
        <taxon>Panicoideae</taxon>
        <taxon>Andropogonodae</taxon>
        <taxon>Andropogoneae</taxon>
        <taxon>Tripsacinae</taxon>
        <taxon>Zea</taxon>
    </lineage>
</organism>
<dbReference type="GO" id="GO:0005544">
    <property type="term" value="F:calcium-dependent phospholipid binding"/>
    <property type="evidence" value="ECO:0007669"/>
    <property type="project" value="UniProtKB-KW"/>
</dbReference>
<dbReference type="EMBL" id="KR822699">
    <property type="protein sequence ID" value="ALH43520.1"/>
    <property type="molecule type" value="mRNA"/>
</dbReference>
<accession>K7UUD9</accession>
<evidence type="ECO:0000256" key="4">
    <source>
        <dbReference type="ARBA" id="ARBA00023216"/>
    </source>
</evidence>
<name>K7UUD9_MAIZE</name>
<feature type="binding site" evidence="6">
    <location>
        <position position="314"/>
    </location>
    <ligand>
        <name>Ca(2+)</name>
        <dbReference type="ChEBI" id="CHEBI:29108"/>
        <label>1</label>
    </ligand>
</feature>
<dbReference type="PANTHER" id="PTHR10502">
    <property type="entry name" value="ANNEXIN"/>
    <property type="match status" value="1"/>
</dbReference>
<reference evidence="7" key="1">
    <citation type="submission" date="2015-05" db="EMBL/GenBank/DDBJ databases">
        <title>Genome-wide analysis and functional identification of the annexin gene family in maize (Zea mays L.).</title>
        <authorList>
            <person name="Zhang Z."/>
            <person name="Li X."/>
            <person name="Wu Z."/>
        </authorList>
    </citation>
    <scope>NUCLEOTIDE SEQUENCE</scope>
</reference>
<dbReference type="FunFam" id="1.10.220.10:FF:000001">
    <property type="entry name" value="Annexin"/>
    <property type="match status" value="1"/>
</dbReference>
<feature type="binding site" evidence="6">
    <location>
        <position position="272"/>
    </location>
    <ligand>
        <name>Ca(2+)</name>
        <dbReference type="ChEBI" id="CHEBI:29108"/>
        <label>1</label>
    </ligand>
</feature>
<evidence type="ECO:0000256" key="5">
    <source>
        <dbReference type="ARBA" id="ARBA00023302"/>
    </source>
</evidence>
<dbReference type="FunFam" id="1.10.220.10:FF:000008">
    <property type="entry name" value="Annexin"/>
    <property type="match status" value="1"/>
</dbReference>
<feature type="binding site" evidence="6">
    <location>
        <position position="28"/>
    </location>
    <ligand>
        <name>Ca(2+)</name>
        <dbReference type="ChEBI" id="CHEBI:29108"/>
        <label>1</label>
    </ligand>
</feature>
<feature type="binding site" evidence="6">
    <location>
        <position position="26"/>
    </location>
    <ligand>
        <name>Ca(2+)</name>
        <dbReference type="ChEBI" id="CHEBI:29108"/>
        <label>1</label>
    </ligand>
</feature>
<dbReference type="PANTHER" id="PTHR10502:SF193">
    <property type="entry name" value="ANNEXIN D8"/>
    <property type="match status" value="1"/>
</dbReference>
<evidence type="ECO:0000256" key="3">
    <source>
        <dbReference type="ARBA" id="ARBA00022837"/>
    </source>
</evidence>
<dbReference type="InterPro" id="IPR009118">
    <property type="entry name" value="AnnexinD_plant"/>
</dbReference>
<dbReference type="SMART" id="SM00335">
    <property type="entry name" value="ANX"/>
    <property type="match status" value="3"/>
</dbReference>
<gene>
    <name evidence="7" type="primary">Ann11</name>
</gene>
<sequence>MATITLPRVVPSPAEDAAALLKAFQGWGTDEQAVISILAHRDATQRKQIALEYEHEYSESLIQRLQSELTGDLERAVYHWMLGPAERQAAMAHAATECVQERYAVVVEIACATNSSAELVSVKQAYHVLYRRSLEEDVAARATGNLRSLLLALVSTYRYDGDDNVDAELARSEAKIVHEAVRNSAGAAGGRHDHEELIRVLGTRSKAQLRATFSCFKDQDEHRRSVTKALPRGADDPTGYLRALRAAVRCVADPTKYFAKQVLRNATREAAGTDEDSLTRVVVLHAEKDDMGAICGAFQKRASCTLQQAIAKETSGDYSSFLLALLGS</sequence>
<evidence type="ECO:0000256" key="1">
    <source>
        <dbReference type="ARBA" id="ARBA00022723"/>
    </source>
</evidence>
<keyword evidence="5" id="KW-0111">Calcium/phospholipid-binding</keyword>
<feature type="binding site" evidence="6">
    <location>
        <position position="24"/>
    </location>
    <ligand>
        <name>Ca(2+)</name>
        <dbReference type="ChEBI" id="CHEBI:29108"/>
        <label>1</label>
    </ligand>
</feature>
<keyword evidence="1 6" id="KW-0479">Metal-binding</keyword>
<dbReference type="HOGENOM" id="CLU_025300_0_1_1"/>
<feature type="binding site" evidence="6">
    <location>
        <position position="68"/>
    </location>
    <ligand>
        <name>Ca(2+)</name>
        <dbReference type="ChEBI" id="CHEBI:29108"/>
        <label>1</label>
    </ligand>
</feature>
<feature type="binding site" evidence="6">
    <location>
        <position position="313"/>
    </location>
    <ligand>
        <name>Ca(2+)</name>
        <dbReference type="ChEBI" id="CHEBI:29108"/>
        <label>1</label>
    </ligand>
</feature>
<dbReference type="FunFam" id="1.10.220.10:FF:000006">
    <property type="entry name" value="Annexin"/>
    <property type="match status" value="1"/>
</dbReference>
<feature type="binding site" evidence="6">
    <location>
        <position position="311"/>
    </location>
    <ligand>
        <name>Ca(2+)</name>
        <dbReference type="ChEBI" id="CHEBI:29108"/>
        <label>1</label>
    </ligand>
</feature>
<keyword evidence="4" id="KW-0041">Annexin</keyword>
<dbReference type="AlphaFoldDB" id="K7UUD9"/>